<dbReference type="EMBL" id="CP041666">
    <property type="protein sequence ID" value="QDP41308.1"/>
    <property type="molecule type" value="Genomic_DNA"/>
</dbReference>
<name>A0A516KIT5_9BACI</name>
<evidence type="ECO:0000313" key="3">
    <source>
        <dbReference type="Proteomes" id="UP000315215"/>
    </source>
</evidence>
<keyword evidence="1" id="KW-0812">Transmembrane</keyword>
<protein>
    <submittedName>
        <fullName evidence="2">DUF624 domain-containing protein</fullName>
    </submittedName>
</protein>
<dbReference type="Pfam" id="PF04854">
    <property type="entry name" value="DUF624"/>
    <property type="match status" value="1"/>
</dbReference>
<gene>
    <name evidence="2" type="ORF">FN924_14620</name>
</gene>
<dbReference type="InterPro" id="IPR006938">
    <property type="entry name" value="DUF624"/>
</dbReference>
<reference evidence="2 3" key="1">
    <citation type="submission" date="2019-07" db="EMBL/GenBank/DDBJ databases">
        <authorList>
            <person name="Li J."/>
        </authorList>
    </citation>
    <scope>NUCLEOTIDE SEQUENCE [LARGE SCALE GENOMIC DNA]</scope>
    <source>
        <strain evidence="2 3">TKL69</strain>
    </source>
</reference>
<accession>A0A516KIT5</accession>
<evidence type="ECO:0000256" key="1">
    <source>
        <dbReference type="SAM" id="Phobius"/>
    </source>
</evidence>
<feature type="transmembrane region" description="Helical" evidence="1">
    <location>
        <begin position="171"/>
        <end position="188"/>
    </location>
</feature>
<feature type="transmembrane region" description="Helical" evidence="1">
    <location>
        <begin position="103"/>
        <end position="130"/>
    </location>
</feature>
<dbReference type="AlphaFoldDB" id="A0A516KIT5"/>
<organism evidence="2 3">
    <name type="scientific">Radiobacillus deserti</name>
    <dbReference type="NCBI Taxonomy" id="2594883"/>
    <lineage>
        <taxon>Bacteria</taxon>
        <taxon>Bacillati</taxon>
        <taxon>Bacillota</taxon>
        <taxon>Bacilli</taxon>
        <taxon>Bacillales</taxon>
        <taxon>Bacillaceae</taxon>
        <taxon>Radiobacillus</taxon>
    </lineage>
</organism>
<keyword evidence="1" id="KW-1133">Transmembrane helix</keyword>
<feature type="transmembrane region" description="Helical" evidence="1">
    <location>
        <begin position="142"/>
        <end position="165"/>
    </location>
</feature>
<dbReference type="KEGG" id="aqt:FN924_14620"/>
<sequence>MFKSENGFFKVLDIFSNFLILNILWIICCIPIVTIFPATTAMYAVVRKWLASGMEAGTFQQFFIFFKSNFKKSFFIGLVWLFLFAVLYVDTVIILNYDFIGESMLLIGLFLFGFVFLFTTVFIFFILVHFDLSILQTIKRALLFALSHLPQTILLIGILVGSVALTYMTPVFLLISGSLVAFVQYFIFDRLIKRINKKVG</sequence>
<keyword evidence="3" id="KW-1185">Reference proteome</keyword>
<keyword evidence="1" id="KW-0472">Membrane</keyword>
<dbReference type="RefSeq" id="WP_143895721.1">
    <property type="nucleotide sequence ID" value="NZ_CP041666.1"/>
</dbReference>
<evidence type="ECO:0000313" key="2">
    <source>
        <dbReference type="EMBL" id="QDP41308.1"/>
    </source>
</evidence>
<feature type="transmembrane region" description="Helical" evidence="1">
    <location>
        <begin position="74"/>
        <end position="97"/>
    </location>
</feature>
<dbReference type="Proteomes" id="UP000315215">
    <property type="component" value="Chromosome"/>
</dbReference>
<proteinExistence type="predicted"/>
<feature type="transmembrane region" description="Helical" evidence="1">
    <location>
        <begin position="20"/>
        <end position="46"/>
    </location>
</feature>